<dbReference type="RefSeq" id="WP_094205827.1">
    <property type="nucleotide sequence ID" value="NZ_CP170999.1"/>
</dbReference>
<comment type="subunit">
    <text evidence="9 10">Homodimer.</text>
</comment>
<evidence type="ECO:0000256" key="1">
    <source>
        <dbReference type="ARBA" id="ARBA00004680"/>
    </source>
</evidence>
<dbReference type="InterPro" id="IPR000652">
    <property type="entry name" value="Triosephosphate_isomerase"/>
</dbReference>
<feature type="binding site" evidence="9">
    <location>
        <begin position="234"/>
        <end position="235"/>
    </location>
    <ligand>
        <name>substrate</name>
    </ligand>
</feature>
<comment type="caution">
    <text evidence="11">The sequence shown here is derived from an EMBL/GenBank/DDBJ whole genome shotgun (WGS) entry which is preliminary data.</text>
</comment>
<feature type="active site" description="Proton acceptor" evidence="9">
    <location>
        <position position="167"/>
    </location>
</feature>
<dbReference type="EMBL" id="NDYC01000019">
    <property type="protein sequence ID" value="OXZ27584.1"/>
    <property type="molecule type" value="Genomic_DNA"/>
</dbReference>
<comment type="function">
    <text evidence="9">Involved in the gluconeogenesis. Catalyzes stereospecifically the conversion of dihydroxyacetone phosphate (DHAP) to D-glyceraldehyde-3-phosphate (G3P).</text>
</comment>
<comment type="subcellular location">
    <subcellularLocation>
        <location evidence="9 10">Cytoplasm</location>
    </subcellularLocation>
</comment>
<keyword evidence="6 9" id="KW-0963">Cytoplasm</keyword>
<dbReference type="GO" id="GO:0006094">
    <property type="term" value="P:gluconeogenesis"/>
    <property type="evidence" value="ECO:0007669"/>
    <property type="project" value="UniProtKB-UniRule"/>
</dbReference>
<dbReference type="AlphaFoldDB" id="A0A233V5B9"/>
<accession>A0A233V5B9</accession>
<name>A0A233V5B9_FINMA</name>
<sequence>MRKPLIAGNWKMNMTDGETKQFLNDLKNFEFSDNVEACIISPFTSLKTLTEALKGTNISTGAQNMYFEDSGAFTGEISPNMLKDLGVDYVIIGHSERRTIFKEDDELLNKKIISALNHNLKPILCCGENLEQRESNNHEKIVESQIKSDLKGISEEELRSKLVIAYEPIWAIGTGKTASSDDAQSMCKFIRNLLEEMYSKDLADSIRIQYGGSVKPENVTDIMSKEDIDGALVGGASLEAESFSKLINYGK</sequence>
<proteinExistence type="inferred from homology"/>
<dbReference type="GO" id="GO:0006096">
    <property type="term" value="P:glycolytic process"/>
    <property type="evidence" value="ECO:0007669"/>
    <property type="project" value="UniProtKB-UniRule"/>
</dbReference>
<feature type="active site" description="Electrophile" evidence="9">
    <location>
        <position position="94"/>
    </location>
</feature>
<dbReference type="Gene3D" id="3.20.20.70">
    <property type="entry name" value="Aldolase class I"/>
    <property type="match status" value="1"/>
</dbReference>
<dbReference type="GO" id="GO:0046166">
    <property type="term" value="P:glyceraldehyde-3-phosphate biosynthetic process"/>
    <property type="evidence" value="ECO:0007669"/>
    <property type="project" value="TreeGrafter"/>
</dbReference>
<gene>
    <name evidence="9" type="primary">tpiA</name>
    <name evidence="11" type="ORF">B9N49_04460</name>
</gene>
<feature type="binding site" evidence="9">
    <location>
        <position position="173"/>
    </location>
    <ligand>
        <name>substrate</name>
    </ligand>
</feature>
<dbReference type="Proteomes" id="UP000215413">
    <property type="component" value="Unassembled WGS sequence"/>
</dbReference>
<dbReference type="EC" id="5.3.1.1" evidence="3 9"/>
<reference evidence="12" key="1">
    <citation type="submission" date="2017-04" db="EMBL/GenBank/DDBJ databases">
        <title>Finegoldia magna isolated from orthopedic joint implant-associated infections.</title>
        <authorList>
            <person name="Bjorklund S."/>
            <person name="Bruggemann H."/>
            <person name="Jensen A."/>
            <person name="Hellmark B."/>
            <person name="Soderquist B."/>
        </authorList>
    </citation>
    <scope>NUCLEOTIDE SEQUENCE [LARGE SCALE GENOMIC DNA]</scope>
    <source>
        <strain evidence="12">CCUG 54800</strain>
    </source>
</reference>
<dbReference type="PANTHER" id="PTHR21139:SF42">
    <property type="entry name" value="TRIOSEPHOSPHATE ISOMERASE"/>
    <property type="match status" value="1"/>
</dbReference>
<comment type="pathway">
    <text evidence="1 9 10">Carbohydrate degradation; glycolysis; D-glyceraldehyde 3-phosphate from glycerone phosphate: step 1/1.</text>
</comment>
<comment type="catalytic activity">
    <reaction evidence="9 10">
        <text>D-glyceraldehyde 3-phosphate = dihydroxyacetone phosphate</text>
        <dbReference type="Rhea" id="RHEA:18585"/>
        <dbReference type="ChEBI" id="CHEBI:57642"/>
        <dbReference type="ChEBI" id="CHEBI:59776"/>
        <dbReference type="EC" id="5.3.1.1"/>
    </reaction>
</comment>
<dbReference type="InterPro" id="IPR013785">
    <property type="entry name" value="Aldolase_TIM"/>
</dbReference>
<feature type="binding site" evidence="9">
    <location>
        <position position="213"/>
    </location>
    <ligand>
        <name>substrate</name>
    </ligand>
</feature>
<dbReference type="SUPFAM" id="SSF51351">
    <property type="entry name" value="Triosephosphate isomerase (TIM)"/>
    <property type="match status" value="1"/>
</dbReference>
<dbReference type="CDD" id="cd00311">
    <property type="entry name" value="TIM"/>
    <property type="match status" value="1"/>
</dbReference>
<keyword evidence="7 9" id="KW-0324">Glycolysis</keyword>
<dbReference type="NCBIfam" id="TIGR00419">
    <property type="entry name" value="tim"/>
    <property type="match status" value="1"/>
</dbReference>
<evidence type="ECO:0000256" key="7">
    <source>
        <dbReference type="ARBA" id="ARBA00023152"/>
    </source>
</evidence>
<keyword evidence="5 9" id="KW-0312">Gluconeogenesis</keyword>
<evidence type="ECO:0000256" key="2">
    <source>
        <dbReference type="ARBA" id="ARBA00007422"/>
    </source>
</evidence>
<dbReference type="PROSITE" id="PS00171">
    <property type="entry name" value="TIM_1"/>
    <property type="match status" value="1"/>
</dbReference>
<organism evidence="11 12">
    <name type="scientific">Finegoldia magna</name>
    <name type="common">Peptostreptococcus magnus</name>
    <dbReference type="NCBI Taxonomy" id="1260"/>
    <lineage>
        <taxon>Bacteria</taxon>
        <taxon>Bacillati</taxon>
        <taxon>Bacillota</taxon>
        <taxon>Tissierellia</taxon>
        <taxon>Tissierellales</taxon>
        <taxon>Peptoniphilaceae</taxon>
        <taxon>Finegoldia</taxon>
    </lineage>
</organism>
<dbReference type="InterPro" id="IPR020861">
    <property type="entry name" value="Triosephosphate_isomerase_AS"/>
</dbReference>
<dbReference type="Pfam" id="PF00121">
    <property type="entry name" value="TIM"/>
    <property type="match status" value="1"/>
</dbReference>
<dbReference type="InterPro" id="IPR035990">
    <property type="entry name" value="TIM_sf"/>
</dbReference>
<evidence type="ECO:0000313" key="11">
    <source>
        <dbReference type="EMBL" id="OXZ27584.1"/>
    </source>
</evidence>
<dbReference type="GO" id="GO:0019563">
    <property type="term" value="P:glycerol catabolic process"/>
    <property type="evidence" value="ECO:0007669"/>
    <property type="project" value="TreeGrafter"/>
</dbReference>
<comment type="pathway">
    <text evidence="9 10">Carbohydrate biosynthesis; gluconeogenesis.</text>
</comment>
<dbReference type="HAMAP" id="MF_00147_B">
    <property type="entry name" value="TIM_B"/>
    <property type="match status" value="1"/>
</dbReference>
<dbReference type="FunFam" id="3.20.20.70:FF:000016">
    <property type="entry name" value="Triosephosphate isomerase"/>
    <property type="match status" value="1"/>
</dbReference>
<evidence type="ECO:0000256" key="6">
    <source>
        <dbReference type="ARBA" id="ARBA00022490"/>
    </source>
</evidence>
<dbReference type="UniPathway" id="UPA00138"/>
<protein>
    <recommendedName>
        <fullName evidence="4 9">Triosephosphate isomerase</fullName>
        <shortName evidence="9">TIM</shortName>
        <shortName evidence="9">TPI</shortName>
        <ecNumber evidence="3 9">5.3.1.1</ecNumber>
    </recommendedName>
    <alternativeName>
        <fullName evidence="9">Triose-phosphate isomerase</fullName>
    </alternativeName>
</protein>
<evidence type="ECO:0000256" key="9">
    <source>
        <dbReference type="HAMAP-Rule" id="MF_00147"/>
    </source>
</evidence>
<comment type="similarity">
    <text evidence="2 9 10">Belongs to the triosephosphate isomerase family.</text>
</comment>
<dbReference type="GO" id="GO:0005829">
    <property type="term" value="C:cytosol"/>
    <property type="evidence" value="ECO:0007669"/>
    <property type="project" value="TreeGrafter"/>
</dbReference>
<dbReference type="UniPathway" id="UPA00109">
    <property type="reaction ID" value="UER00189"/>
</dbReference>
<dbReference type="PROSITE" id="PS51440">
    <property type="entry name" value="TIM_2"/>
    <property type="match status" value="1"/>
</dbReference>
<keyword evidence="8 9" id="KW-0413">Isomerase</keyword>
<dbReference type="InterPro" id="IPR022896">
    <property type="entry name" value="TrioseP_Isoase_bac/euk"/>
</dbReference>
<evidence type="ECO:0000256" key="4">
    <source>
        <dbReference type="ARBA" id="ARBA00019397"/>
    </source>
</evidence>
<dbReference type="PANTHER" id="PTHR21139">
    <property type="entry name" value="TRIOSEPHOSPHATE ISOMERASE"/>
    <property type="match status" value="1"/>
</dbReference>
<feature type="binding site" evidence="9">
    <location>
        <begin position="9"/>
        <end position="11"/>
    </location>
    <ligand>
        <name>substrate</name>
    </ligand>
</feature>
<evidence type="ECO:0000256" key="8">
    <source>
        <dbReference type="ARBA" id="ARBA00023235"/>
    </source>
</evidence>
<evidence type="ECO:0000256" key="10">
    <source>
        <dbReference type="RuleBase" id="RU363013"/>
    </source>
</evidence>
<evidence type="ECO:0000256" key="3">
    <source>
        <dbReference type="ARBA" id="ARBA00011940"/>
    </source>
</evidence>
<evidence type="ECO:0000256" key="5">
    <source>
        <dbReference type="ARBA" id="ARBA00022432"/>
    </source>
</evidence>
<dbReference type="GO" id="GO:0004807">
    <property type="term" value="F:triose-phosphate isomerase activity"/>
    <property type="evidence" value="ECO:0007669"/>
    <property type="project" value="UniProtKB-UniRule"/>
</dbReference>
<evidence type="ECO:0000313" key="12">
    <source>
        <dbReference type="Proteomes" id="UP000215413"/>
    </source>
</evidence>